<keyword evidence="7" id="KW-0807">Transducer</keyword>
<protein>
    <submittedName>
        <fullName evidence="11">Uncharacterized protein</fullName>
    </submittedName>
</protein>
<dbReference type="STRING" id="246404.A0A507FEY9"/>
<dbReference type="AlphaFoldDB" id="A0A507FEY9"/>
<name>A0A507FEY9_9FUNG</name>
<dbReference type="Gene3D" id="1.10.400.10">
    <property type="entry name" value="GI Alpha 1, domain 2-like"/>
    <property type="match status" value="1"/>
</dbReference>
<feature type="binding site" evidence="10">
    <location>
        <position position="54"/>
    </location>
    <ligand>
        <name>Mg(2+)</name>
        <dbReference type="ChEBI" id="CHEBI:18420"/>
    </ligand>
</feature>
<evidence type="ECO:0000256" key="6">
    <source>
        <dbReference type="ARBA" id="ARBA00023139"/>
    </source>
</evidence>
<evidence type="ECO:0000256" key="4">
    <source>
        <dbReference type="ARBA" id="ARBA00022842"/>
    </source>
</evidence>
<accession>A0A507FEY9</accession>
<reference evidence="11 12" key="1">
    <citation type="journal article" date="2019" name="Sci. Rep.">
        <title>Comparative genomics of chytrid fungi reveal insights into the obligate biotrophic and pathogenic lifestyle of Synchytrium endobioticum.</title>
        <authorList>
            <person name="van de Vossenberg B.T.L.H."/>
            <person name="Warris S."/>
            <person name="Nguyen H.D.T."/>
            <person name="van Gent-Pelzer M.P.E."/>
            <person name="Joly D.L."/>
            <person name="van de Geest H.C."/>
            <person name="Bonants P.J.M."/>
            <person name="Smith D.S."/>
            <person name="Levesque C.A."/>
            <person name="van der Lee T.A.J."/>
        </authorList>
    </citation>
    <scope>NUCLEOTIDE SEQUENCE [LARGE SCALE GENOMIC DNA]</scope>
    <source>
        <strain evidence="11 12">CBS 675.73</strain>
    </source>
</reference>
<dbReference type="GO" id="GO:0001664">
    <property type="term" value="F:G protein-coupled receptor binding"/>
    <property type="evidence" value="ECO:0007669"/>
    <property type="project" value="TreeGrafter"/>
</dbReference>
<gene>
    <name evidence="11" type="ORF">CcCBS67573_g03806</name>
</gene>
<dbReference type="GO" id="GO:0003924">
    <property type="term" value="F:GTPase activity"/>
    <property type="evidence" value="ECO:0007669"/>
    <property type="project" value="InterPro"/>
</dbReference>
<feature type="binding site" evidence="9">
    <location>
        <begin position="223"/>
        <end position="229"/>
    </location>
    <ligand>
        <name>GTP</name>
        <dbReference type="ChEBI" id="CHEBI:37565"/>
    </ligand>
</feature>
<evidence type="ECO:0000256" key="7">
    <source>
        <dbReference type="ARBA" id="ARBA00023224"/>
    </source>
</evidence>
<evidence type="ECO:0000256" key="9">
    <source>
        <dbReference type="PIRSR" id="PIRSR601019-1"/>
    </source>
</evidence>
<keyword evidence="4 10" id="KW-0460">Magnesium</keyword>
<keyword evidence="3 9" id="KW-0547">Nucleotide-binding</keyword>
<evidence type="ECO:0000256" key="2">
    <source>
        <dbReference type="ARBA" id="ARBA00022723"/>
    </source>
</evidence>
<dbReference type="OrthoDB" id="5817230at2759"/>
<evidence type="ECO:0000256" key="1">
    <source>
        <dbReference type="ARBA" id="ARBA00022707"/>
    </source>
</evidence>
<proteinExistence type="predicted"/>
<evidence type="ECO:0000256" key="8">
    <source>
        <dbReference type="ARBA" id="ARBA00023288"/>
    </source>
</evidence>
<evidence type="ECO:0000256" key="3">
    <source>
        <dbReference type="ARBA" id="ARBA00022741"/>
    </source>
</evidence>
<dbReference type="PANTHER" id="PTHR10218">
    <property type="entry name" value="GTP-BINDING PROTEIN ALPHA SUBUNIT"/>
    <property type="match status" value="1"/>
</dbReference>
<keyword evidence="6" id="KW-0564">Palmitate</keyword>
<keyword evidence="1" id="KW-0519">Myristate</keyword>
<dbReference type="GO" id="GO:0005525">
    <property type="term" value="F:GTP binding"/>
    <property type="evidence" value="ECO:0007669"/>
    <property type="project" value="UniProtKB-KW"/>
</dbReference>
<dbReference type="Gene3D" id="3.40.50.300">
    <property type="entry name" value="P-loop containing nucleotide triphosphate hydrolases"/>
    <property type="match status" value="2"/>
</dbReference>
<feature type="binding site" evidence="9">
    <location>
        <position position="375"/>
    </location>
    <ligand>
        <name>GTP</name>
        <dbReference type="ChEBI" id="CHEBI:37565"/>
    </ligand>
</feature>
<sequence length="408" mass="45902">MGGCASGETKEDAMKSAHSKLIDRSIKMDEQEMSRAAKTTTKILLLGSGESGKSTILKQFKLIYGQGFSDDDVKYYRAAILGNLVLCSKALVQAMDKLKIPYQFNPAAVEARIKDQAAVVASFDSNVFLDDQIAIIAMEEYNSSSQPQILPAAALMKDAVVFSADTLTQHEVNAIKELWADTGVQYCYRRSNEFQLLDCCGYFMAEINRVTAPNFIPTKQDILQARITTTGVSENMFTIGPGVFYRVFDMGGQRSERRKWAVHFSDCNAIIFLIAISAFDQLCIEDNETNRMAESLTLFSNICNHPMFKHTSMIVFLNKIDLFKAKLKKTLLSKHFPNFKGPNTFDATSEYFAHQITELNKYQESKIVYIYYTWATDTTQIETVFCTVNVILLQLSAQPLARNRFVAC</sequence>
<dbReference type="Proteomes" id="UP000320333">
    <property type="component" value="Unassembled WGS sequence"/>
</dbReference>
<dbReference type="EMBL" id="QEAP01000102">
    <property type="protein sequence ID" value="TPX74921.1"/>
    <property type="molecule type" value="Genomic_DNA"/>
</dbReference>
<dbReference type="CDD" id="cd00066">
    <property type="entry name" value="G-alpha"/>
    <property type="match status" value="1"/>
</dbReference>
<evidence type="ECO:0000256" key="10">
    <source>
        <dbReference type="PIRSR" id="PIRSR601019-2"/>
    </source>
</evidence>
<dbReference type="SMART" id="SM00275">
    <property type="entry name" value="G_alpha"/>
    <property type="match status" value="1"/>
</dbReference>
<dbReference type="SUPFAM" id="SSF52540">
    <property type="entry name" value="P-loop containing nucleoside triphosphate hydrolases"/>
    <property type="match status" value="1"/>
</dbReference>
<dbReference type="InterPro" id="IPR027417">
    <property type="entry name" value="P-loop_NTPase"/>
</dbReference>
<dbReference type="SUPFAM" id="SSF47895">
    <property type="entry name" value="Transducin (alpha subunit), insertion domain"/>
    <property type="match status" value="1"/>
</dbReference>
<dbReference type="PRINTS" id="PR00318">
    <property type="entry name" value="GPROTEINA"/>
</dbReference>
<dbReference type="GO" id="GO:0007188">
    <property type="term" value="P:adenylate cyclase-modulating G protein-coupled receptor signaling pathway"/>
    <property type="evidence" value="ECO:0007669"/>
    <property type="project" value="TreeGrafter"/>
</dbReference>
<keyword evidence="12" id="KW-1185">Reference proteome</keyword>
<dbReference type="GO" id="GO:0046872">
    <property type="term" value="F:metal ion binding"/>
    <property type="evidence" value="ECO:0007669"/>
    <property type="project" value="UniProtKB-KW"/>
</dbReference>
<keyword evidence="5 9" id="KW-0342">GTP-binding</keyword>
<dbReference type="FunFam" id="3.40.50.300:FF:003800">
    <property type="entry name" value="Guanine nucleotide-binding protein G(k) subunit alpha"/>
    <property type="match status" value="1"/>
</dbReference>
<comment type="caution">
    <text evidence="11">The sequence shown here is derived from an EMBL/GenBank/DDBJ whole genome shotgun (WGS) entry which is preliminary data.</text>
</comment>
<keyword evidence="8" id="KW-0449">Lipoprotein</keyword>
<evidence type="ECO:0000256" key="5">
    <source>
        <dbReference type="ARBA" id="ARBA00023134"/>
    </source>
</evidence>
<dbReference type="Pfam" id="PF00503">
    <property type="entry name" value="G-alpha"/>
    <property type="match status" value="1"/>
</dbReference>
<dbReference type="InterPro" id="IPR011025">
    <property type="entry name" value="GproteinA_insert"/>
</dbReference>
<evidence type="ECO:0000313" key="11">
    <source>
        <dbReference type="EMBL" id="TPX74921.1"/>
    </source>
</evidence>
<dbReference type="InterPro" id="IPR001019">
    <property type="entry name" value="Gprotein_alpha_su"/>
</dbReference>
<keyword evidence="2 10" id="KW-0479">Metal-binding</keyword>
<feature type="binding site" evidence="10">
    <location>
        <position position="229"/>
    </location>
    <ligand>
        <name>Mg(2+)</name>
        <dbReference type="ChEBI" id="CHEBI:18420"/>
    </ligand>
</feature>
<feature type="binding site" evidence="9">
    <location>
        <begin position="318"/>
        <end position="321"/>
    </location>
    <ligand>
        <name>GTP</name>
        <dbReference type="ChEBI" id="CHEBI:37565"/>
    </ligand>
</feature>
<dbReference type="GO" id="GO:0031683">
    <property type="term" value="F:G-protein beta/gamma-subunit complex binding"/>
    <property type="evidence" value="ECO:0007669"/>
    <property type="project" value="InterPro"/>
</dbReference>
<dbReference type="GO" id="GO:0005737">
    <property type="term" value="C:cytoplasm"/>
    <property type="evidence" value="ECO:0007669"/>
    <property type="project" value="TreeGrafter"/>
</dbReference>
<dbReference type="PANTHER" id="PTHR10218:SF302">
    <property type="entry name" value="GUANINE NUCLEOTIDE-BINDING PROTEIN ALPHA-5 SUBUNIT"/>
    <property type="match status" value="1"/>
</dbReference>
<dbReference type="PROSITE" id="PS51882">
    <property type="entry name" value="G_ALPHA"/>
    <property type="match status" value="1"/>
</dbReference>
<dbReference type="GO" id="GO:0005834">
    <property type="term" value="C:heterotrimeric G-protein complex"/>
    <property type="evidence" value="ECO:0007669"/>
    <property type="project" value="TreeGrafter"/>
</dbReference>
<feature type="binding site" evidence="9">
    <location>
        <begin position="249"/>
        <end position="253"/>
    </location>
    <ligand>
        <name>GTP</name>
        <dbReference type="ChEBI" id="CHEBI:37565"/>
    </ligand>
</feature>
<feature type="binding site" evidence="9">
    <location>
        <begin position="50"/>
        <end position="55"/>
    </location>
    <ligand>
        <name>GTP</name>
        <dbReference type="ChEBI" id="CHEBI:37565"/>
    </ligand>
</feature>
<evidence type="ECO:0000313" key="12">
    <source>
        <dbReference type="Proteomes" id="UP000320333"/>
    </source>
</evidence>
<organism evidence="11 12">
    <name type="scientific">Chytriomyces confervae</name>
    <dbReference type="NCBI Taxonomy" id="246404"/>
    <lineage>
        <taxon>Eukaryota</taxon>
        <taxon>Fungi</taxon>
        <taxon>Fungi incertae sedis</taxon>
        <taxon>Chytridiomycota</taxon>
        <taxon>Chytridiomycota incertae sedis</taxon>
        <taxon>Chytridiomycetes</taxon>
        <taxon>Chytridiales</taxon>
        <taxon>Chytriomycetaceae</taxon>
        <taxon>Chytriomyces</taxon>
    </lineage>
</organism>